<sequence length="716" mass="80608">MRYEHDHENDTIYFGSVNFRNLNRKFGIKTDDRRRHTYVIGKTGMGKTTLLENMILSDIYAGHGCAYIDPHGDTAEKLLEYIPSWRINDVVYFNPSDMDYPVGFNILESVDDNMKHLVAAGLMGVFKKIWEGVWSARMEYIMNNTILALLDTPGTTLLGINRMLSDKDYRNTIIANVQDPIVKQFWIQEFGNYQDKFASEAVAPIQNKVGQFLSASIIRNIVAQSKSTVNFREVMDDQRIFIVNLSKGRIGEDASRLLGGMLITKIQMTAMERVDMPEADRQDFYMYVDEFQNFAVESFASILSEARKYRLNLIMAHQYIAQLTEEVRDAVFGNVGTMIAFRVGSPDAVFMESEFMPRFTPEDLINLPKYGIYLKLMIDGVTSMPFSASTLAPIAQNTGSKDKVIEQSRQRFSGNRAEIEANVARWSGFGDDVNIEEKMKEVSQAKKQAKKEKYAHDYDCTRCKNQFKLPVELDRNRPIYCEDCKPIIEAERNNKKNSSGGNTKKSGGDQRKKKSDNNGDLRKNKSEKENQQLVVLKPSDGAIVQKNIGTETVSLTVLNAPAEEKKDNFFDRTPEVVEIQTPEKPTGEISDAPRVVPSRKDLATRIVAMGEDAPKIGDVVQAKKHISVPDVKKLQAESGASSASTTGEKKRKRRKRNRSVGGDLRKNRNTGADETTGSSQGQASKPATSTTDSFPVMSAKNKDNKIQPDEIINFED</sequence>
<name>A0A2M7XE72_9BACT</name>
<dbReference type="CDD" id="cd01127">
    <property type="entry name" value="TrwB_TraG_TraD_VirD4"/>
    <property type="match status" value="1"/>
</dbReference>
<evidence type="ECO:0000259" key="2">
    <source>
        <dbReference type="Pfam" id="PF10412"/>
    </source>
</evidence>
<dbReference type="AlphaFoldDB" id="A0A2M7XE72"/>
<dbReference type="Proteomes" id="UP000231263">
    <property type="component" value="Unassembled WGS sequence"/>
</dbReference>
<evidence type="ECO:0000313" key="3">
    <source>
        <dbReference type="EMBL" id="PJA46016.1"/>
    </source>
</evidence>
<dbReference type="Pfam" id="PF10412">
    <property type="entry name" value="TrwB_AAD_bind"/>
    <property type="match status" value="1"/>
</dbReference>
<dbReference type="EMBL" id="PFWT01000019">
    <property type="protein sequence ID" value="PJA46016.1"/>
    <property type="molecule type" value="Genomic_DNA"/>
</dbReference>
<protein>
    <recommendedName>
        <fullName evidence="2">Type IV secretion system coupling protein TraD DNA-binding domain-containing protein</fullName>
    </recommendedName>
</protein>
<reference evidence="4" key="1">
    <citation type="submission" date="2017-09" db="EMBL/GenBank/DDBJ databases">
        <title>Depth-based differentiation of microbial function through sediment-hosted aquifers and enrichment of novel symbionts in the deep terrestrial subsurface.</title>
        <authorList>
            <person name="Probst A.J."/>
            <person name="Ladd B."/>
            <person name="Jarett J.K."/>
            <person name="Geller-Mcgrath D.E."/>
            <person name="Sieber C.M.K."/>
            <person name="Emerson J.B."/>
            <person name="Anantharaman K."/>
            <person name="Thomas B.C."/>
            <person name="Malmstrom R."/>
            <person name="Stieglmeier M."/>
            <person name="Klingl A."/>
            <person name="Woyke T."/>
            <person name="Ryan C.M."/>
            <person name="Banfield J.F."/>
        </authorList>
    </citation>
    <scope>NUCLEOTIDE SEQUENCE [LARGE SCALE GENOMIC DNA]</scope>
</reference>
<feature type="compositionally biased region" description="Basic and acidic residues" evidence="1">
    <location>
        <begin position="506"/>
        <end position="530"/>
    </location>
</feature>
<accession>A0A2M7XE72</accession>
<organism evidence="3 4">
    <name type="scientific">Candidatus Uhrbacteria bacterium CG_4_9_14_3_um_filter_41_35</name>
    <dbReference type="NCBI Taxonomy" id="1975034"/>
    <lineage>
        <taxon>Bacteria</taxon>
        <taxon>Candidatus Uhriibacteriota</taxon>
    </lineage>
</organism>
<feature type="compositionally biased region" description="Low complexity" evidence="1">
    <location>
        <begin position="636"/>
        <end position="646"/>
    </location>
</feature>
<dbReference type="Gene3D" id="3.40.50.300">
    <property type="entry name" value="P-loop containing nucleotide triphosphate hydrolases"/>
    <property type="match status" value="2"/>
</dbReference>
<feature type="compositionally biased region" description="Basic residues" evidence="1">
    <location>
        <begin position="649"/>
        <end position="658"/>
    </location>
</feature>
<gene>
    <name evidence="3" type="ORF">CO173_04020</name>
</gene>
<feature type="region of interest" description="Disordered" evidence="1">
    <location>
        <begin position="493"/>
        <end position="534"/>
    </location>
</feature>
<proteinExistence type="predicted"/>
<dbReference type="InterPro" id="IPR019476">
    <property type="entry name" value="T4SS_TraD_DNA-bd"/>
</dbReference>
<evidence type="ECO:0000313" key="4">
    <source>
        <dbReference type="Proteomes" id="UP000231263"/>
    </source>
</evidence>
<dbReference type="SUPFAM" id="SSF52540">
    <property type="entry name" value="P-loop containing nucleoside triphosphate hydrolases"/>
    <property type="match status" value="1"/>
</dbReference>
<dbReference type="InterPro" id="IPR051162">
    <property type="entry name" value="T4SS_component"/>
</dbReference>
<comment type="caution">
    <text evidence="3">The sequence shown here is derived from an EMBL/GenBank/DDBJ whole genome shotgun (WGS) entry which is preliminary data.</text>
</comment>
<feature type="region of interest" description="Disordered" evidence="1">
    <location>
        <begin position="629"/>
        <end position="716"/>
    </location>
</feature>
<feature type="compositionally biased region" description="Low complexity" evidence="1">
    <location>
        <begin position="496"/>
        <end position="505"/>
    </location>
</feature>
<feature type="compositionally biased region" description="Polar residues" evidence="1">
    <location>
        <begin position="669"/>
        <end position="693"/>
    </location>
</feature>
<feature type="domain" description="Type IV secretion system coupling protein TraD DNA-binding" evidence="2">
    <location>
        <begin position="30"/>
        <end position="343"/>
    </location>
</feature>
<dbReference type="PANTHER" id="PTHR30121">
    <property type="entry name" value="UNCHARACTERIZED PROTEIN YJGR-RELATED"/>
    <property type="match status" value="1"/>
</dbReference>
<dbReference type="InterPro" id="IPR027417">
    <property type="entry name" value="P-loop_NTPase"/>
</dbReference>
<evidence type="ECO:0000256" key="1">
    <source>
        <dbReference type="SAM" id="MobiDB-lite"/>
    </source>
</evidence>
<dbReference type="PANTHER" id="PTHR30121:SF11">
    <property type="entry name" value="AAA+ ATPASE DOMAIN-CONTAINING PROTEIN"/>
    <property type="match status" value="1"/>
</dbReference>